<evidence type="ECO:0000313" key="2">
    <source>
        <dbReference type="Proteomes" id="UP000269396"/>
    </source>
</evidence>
<dbReference type="AlphaFoldDB" id="A0A183P2N7"/>
<evidence type="ECO:0000313" key="1">
    <source>
        <dbReference type="EMBL" id="VDP45594.1"/>
    </source>
</evidence>
<proteinExistence type="predicted"/>
<accession>A0A183P2N7</accession>
<reference evidence="1 2" key="1">
    <citation type="submission" date="2018-11" db="EMBL/GenBank/DDBJ databases">
        <authorList>
            <consortium name="Pathogen Informatics"/>
        </authorList>
    </citation>
    <scope>NUCLEOTIDE SEQUENCE [LARGE SCALE GENOMIC DNA]</scope>
    <source>
        <strain>Denwood</strain>
        <strain evidence="2">Zambia</strain>
    </source>
</reference>
<organism evidence="1 2">
    <name type="scientific">Schistosoma mattheei</name>
    <dbReference type="NCBI Taxonomy" id="31246"/>
    <lineage>
        <taxon>Eukaryota</taxon>
        <taxon>Metazoa</taxon>
        <taxon>Spiralia</taxon>
        <taxon>Lophotrochozoa</taxon>
        <taxon>Platyhelminthes</taxon>
        <taxon>Trematoda</taxon>
        <taxon>Digenea</taxon>
        <taxon>Strigeidida</taxon>
        <taxon>Schistosomatoidea</taxon>
        <taxon>Schistosomatidae</taxon>
        <taxon>Schistosoma</taxon>
    </lineage>
</organism>
<gene>
    <name evidence="1" type="ORF">SMTD_LOCUS8623</name>
</gene>
<protein>
    <submittedName>
        <fullName evidence="1">Uncharacterized protein</fullName>
    </submittedName>
</protein>
<sequence>MILSKEVRKALMECGTCGSEIINASLRTEKARITTSVIQCYRFISDSSEDNEHRFYETEVNCREMTKKISNNSDEGPYHQGRDEQNLLLCLHEE</sequence>
<dbReference type="Proteomes" id="UP000269396">
    <property type="component" value="Unassembled WGS sequence"/>
</dbReference>
<name>A0A183P2N7_9TREM</name>
<dbReference type="EMBL" id="UZAL01029054">
    <property type="protein sequence ID" value="VDP45594.1"/>
    <property type="molecule type" value="Genomic_DNA"/>
</dbReference>
<keyword evidence="2" id="KW-1185">Reference proteome</keyword>